<dbReference type="InterPro" id="IPR004241">
    <property type="entry name" value="Atg8-like"/>
</dbReference>
<evidence type="ECO:0000256" key="2">
    <source>
        <dbReference type="ARBA" id="ARBA00007293"/>
    </source>
</evidence>
<sequence length="241" mass="28084">MPSNSTSMQDSIPFDRRLAEARRILQKYPDRVPVIVERAERSDLPEIEKKKFLVPGTMLCGEFKYIVHKHITQAAENNLADGQRGGAQGISAEQTIYLFVKKKTPRTGSMMSELYDAHKDEDGFLYLTYSAENTLGGEAVTSIRLFTSWWHKWVDGSNPEDWTRKATANFLRSQKIDPYILEQADLENWRRWFMTEVQYFAGDREKVPLRERIEKARDLAASKHQAKLDKLRRHYPLEEDE</sequence>
<dbReference type="Gene3D" id="3.10.20.90">
    <property type="entry name" value="Phosphatidylinositol 3-kinase Catalytic Subunit, Chain A, domain 1"/>
    <property type="match status" value="1"/>
</dbReference>
<dbReference type="EMBL" id="JABANO010030383">
    <property type="protein sequence ID" value="KAF4711970.1"/>
    <property type="molecule type" value="Genomic_DNA"/>
</dbReference>
<dbReference type="PANTHER" id="PTHR10969">
    <property type="entry name" value="MICROTUBULE-ASSOCIATED PROTEINS 1A/1B LIGHT CHAIN 3-RELATED"/>
    <property type="match status" value="1"/>
</dbReference>
<keyword evidence="6" id="KW-0072">Autophagy</keyword>
<dbReference type="Proteomes" id="UP000553632">
    <property type="component" value="Unassembled WGS sequence"/>
</dbReference>
<feature type="lipid moiety-binding region" description="Phosphatidylserine amidated glycine; alternate" evidence="5">
    <location>
        <position position="136"/>
    </location>
</feature>
<evidence type="ECO:0000256" key="4">
    <source>
        <dbReference type="ARBA" id="ARBA00023288"/>
    </source>
</evidence>
<organism evidence="7 8">
    <name type="scientific">Perkinsus olseni</name>
    <name type="common">Perkinsus atlanticus</name>
    <dbReference type="NCBI Taxonomy" id="32597"/>
    <lineage>
        <taxon>Eukaryota</taxon>
        <taxon>Sar</taxon>
        <taxon>Alveolata</taxon>
        <taxon>Perkinsozoa</taxon>
        <taxon>Perkinsea</taxon>
        <taxon>Perkinsida</taxon>
        <taxon>Perkinsidae</taxon>
        <taxon>Perkinsus</taxon>
    </lineage>
</organism>
<keyword evidence="8" id="KW-1185">Reference proteome</keyword>
<comment type="similarity">
    <text evidence="2 6">Belongs to the ATG8 family.</text>
</comment>
<evidence type="ECO:0000313" key="8">
    <source>
        <dbReference type="Proteomes" id="UP000553632"/>
    </source>
</evidence>
<reference evidence="7 8" key="1">
    <citation type="submission" date="2020-04" db="EMBL/GenBank/DDBJ databases">
        <title>Perkinsus olseni comparative genomics.</title>
        <authorList>
            <person name="Bogema D.R."/>
        </authorList>
    </citation>
    <scope>NUCLEOTIDE SEQUENCE [LARGE SCALE GENOMIC DNA]</scope>
    <source>
        <strain evidence="7 8">ATCC PRA-207</strain>
    </source>
</reference>
<evidence type="ECO:0000256" key="5">
    <source>
        <dbReference type="PIRSR" id="PIRSR604241-50"/>
    </source>
</evidence>
<dbReference type="AlphaFoldDB" id="A0A7J6QXA1"/>
<protein>
    <recommendedName>
        <fullName evidence="6">Autophagy-related protein</fullName>
    </recommendedName>
</protein>
<keyword evidence="7" id="KW-0675">Receptor</keyword>
<name>A0A7J6QXA1_PEROL</name>
<comment type="subcellular location">
    <subcellularLocation>
        <location evidence="1">Membrane</location>
    </subcellularLocation>
</comment>
<evidence type="ECO:0000256" key="3">
    <source>
        <dbReference type="ARBA" id="ARBA00023136"/>
    </source>
</evidence>
<gene>
    <name evidence="7" type="ORF">FOZ63_027579</name>
</gene>
<dbReference type="GO" id="GO:0016020">
    <property type="term" value="C:membrane"/>
    <property type="evidence" value="ECO:0007669"/>
    <property type="project" value="UniProtKB-SubCell"/>
</dbReference>
<dbReference type="Pfam" id="PF02991">
    <property type="entry name" value="ATG8"/>
    <property type="match status" value="2"/>
</dbReference>
<dbReference type="InterPro" id="IPR029071">
    <property type="entry name" value="Ubiquitin-like_domsf"/>
</dbReference>
<proteinExistence type="inferred from homology"/>
<comment type="caution">
    <text evidence="7">The sequence shown here is derived from an EMBL/GenBank/DDBJ whole genome shotgun (WGS) entry which is preliminary data.</text>
</comment>
<dbReference type="GO" id="GO:0006914">
    <property type="term" value="P:autophagy"/>
    <property type="evidence" value="ECO:0007669"/>
    <property type="project" value="UniProtKB-KW"/>
</dbReference>
<keyword evidence="4 5" id="KW-0449">Lipoprotein</keyword>
<evidence type="ECO:0000313" key="7">
    <source>
        <dbReference type="EMBL" id="KAF4711970.1"/>
    </source>
</evidence>
<evidence type="ECO:0000256" key="6">
    <source>
        <dbReference type="RuleBase" id="RU004384"/>
    </source>
</evidence>
<accession>A0A7J6QXA1</accession>
<keyword evidence="3" id="KW-0472">Membrane</keyword>
<evidence type="ECO:0000256" key="1">
    <source>
        <dbReference type="ARBA" id="ARBA00004370"/>
    </source>
</evidence>
<dbReference type="SUPFAM" id="SSF54236">
    <property type="entry name" value="Ubiquitin-like"/>
    <property type="match status" value="1"/>
</dbReference>